<gene>
    <name evidence="9" type="ORF">HNW77_00875</name>
</gene>
<reference evidence="9 10" key="1">
    <citation type="journal article" date="2020" name="Microorganisms">
        <title>Description of Komagataeibacter melaceti sp. nov. and Komagataeibacter melomenusus sp. nov. Isolated from Apple Cider Vinegar.</title>
        <authorList>
            <person name="Maric L."/>
            <person name="Cleenwerck I."/>
            <person name="Accetto T."/>
            <person name="Vandamme P."/>
            <person name="Trcek J."/>
        </authorList>
    </citation>
    <scope>NUCLEOTIDE SEQUENCE [LARGE SCALE GENOMIC DNA]</scope>
    <source>
        <strain evidence="9 10">AV436</strain>
    </source>
</reference>
<dbReference type="InterPro" id="IPR000868">
    <property type="entry name" value="Isochorismatase-like_dom"/>
</dbReference>
<evidence type="ECO:0000256" key="4">
    <source>
        <dbReference type="ARBA" id="ARBA00022801"/>
    </source>
</evidence>
<evidence type="ECO:0000256" key="6">
    <source>
        <dbReference type="ARBA" id="ARBA00039017"/>
    </source>
</evidence>
<keyword evidence="4" id="KW-0378">Hydrolase</keyword>
<dbReference type="RefSeq" id="WP_172154476.1">
    <property type="nucleotide sequence ID" value="NZ_JABJWC010000001.1"/>
</dbReference>
<feature type="domain" description="Isochorismatase-like" evidence="8">
    <location>
        <begin position="17"/>
        <end position="176"/>
    </location>
</feature>
<evidence type="ECO:0000256" key="1">
    <source>
        <dbReference type="ARBA" id="ARBA00006336"/>
    </source>
</evidence>
<comment type="pathway">
    <text evidence="5">Cofactor biosynthesis; nicotinate biosynthesis; nicotinate from nicotinamide: step 1/1.</text>
</comment>
<evidence type="ECO:0000256" key="3">
    <source>
        <dbReference type="ARBA" id="ARBA00022723"/>
    </source>
</evidence>
<evidence type="ECO:0000313" key="9">
    <source>
        <dbReference type="EMBL" id="NPC64979.1"/>
    </source>
</evidence>
<keyword evidence="3" id="KW-0479">Metal-binding</keyword>
<dbReference type="Proteomes" id="UP000623090">
    <property type="component" value="Unassembled WGS sequence"/>
</dbReference>
<sequence>MTANGHSETPFITPADALLIIDMQVDFMPGGELGVAGADGVVPLINRLSELPFGLIAATQDWHPSDHVSFDMQGGPWPEHCVAGTKGAALVPDLAQAHIGVVLRKGMRPDTDSYSAFEDNARTSRTGLDGLLRGRGINRVFVVGVALDYCVAATARDAVRAGFATVVLTDACRSVAQSVAAMQAGLVSEGVETAHAVDLLALMDRALTPREIADQLEALLAGRSYVQAIATRALKIFNSHDRPRFKALSDALMELVTMDAEPEFELDRNAILAIIDTIRSL</sequence>
<dbReference type="InterPro" id="IPR052347">
    <property type="entry name" value="Isochorismatase_Nicotinamidase"/>
</dbReference>
<evidence type="ECO:0000256" key="5">
    <source>
        <dbReference type="ARBA" id="ARBA00037900"/>
    </source>
</evidence>
<dbReference type="EMBL" id="JABJWC010000001">
    <property type="protein sequence ID" value="NPC64979.1"/>
    <property type="molecule type" value="Genomic_DNA"/>
</dbReference>
<organism evidence="9 10">
    <name type="scientific">Komagataeibacter melomenusus</name>
    <dbReference type="NCBI Taxonomy" id="2766578"/>
    <lineage>
        <taxon>Bacteria</taxon>
        <taxon>Pseudomonadati</taxon>
        <taxon>Pseudomonadota</taxon>
        <taxon>Alphaproteobacteria</taxon>
        <taxon>Acetobacterales</taxon>
        <taxon>Acetobacteraceae</taxon>
        <taxon>Komagataeibacter</taxon>
    </lineage>
</organism>
<evidence type="ECO:0000256" key="2">
    <source>
        <dbReference type="ARBA" id="ARBA00022642"/>
    </source>
</evidence>
<comment type="similarity">
    <text evidence="1">Belongs to the isochorismatase family.</text>
</comment>
<dbReference type="SUPFAM" id="SSF52499">
    <property type="entry name" value="Isochorismatase-like hydrolases"/>
    <property type="match status" value="1"/>
</dbReference>
<evidence type="ECO:0000256" key="7">
    <source>
        <dbReference type="ARBA" id="ARBA00043224"/>
    </source>
</evidence>
<evidence type="ECO:0000259" key="8">
    <source>
        <dbReference type="Pfam" id="PF00857"/>
    </source>
</evidence>
<dbReference type="Gene3D" id="3.40.50.850">
    <property type="entry name" value="Isochorismatase-like"/>
    <property type="match status" value="1"/>
</dbReference>
<dbReference type="PANTHER" id="PTHR11080:SF2">
    <property type="entry name" value="LD05707P"/>
    <property type="match status" value="1"/>
</dbReference>
<dbReference type="PANTHER" id="PTHR11080">
    <property type="entry name" value="PYRAZINAMIDASE/NICOTINAMIDASE"/>
    <property type="match status" value="1"/>
</dbReference>
<dbReference type="CDD" id="cd01011">
    <property type="entry name" value="nicotinamidase"/>
    <property type="match status" value="1"/>
</dbReference>
<dbReference type="InterPro" id="IPR036380">
    <property type="entry name" value="Isochorismatase-like_sf"/>
</dbReference>
<accession>A0ABX2A954</accession>
<dbReference type="Pfam" id="PF00857">
    <property type="entry name" value="Isochorismatase"/>
    <property type="match status" value="1"/>
</dbReference>
<name>A0ABX2A954_9PROT</name>
<protein>
    <recommendedName>
        <fullName evidence="6">nicotinamidase</fullName>
        <ecNumber evidence="6">3.5.1.19</ecNumber>
    </recommendedName>
    <alternativeName>
        <fullName evidence="7">Nicotinamide deamidase</fullName>
    </alternativeName>
</protein>
<proteinExistence type="inferred from homology"/>
<keyword evidence="10" id="KW-1185">Reference proteome</keyword>
<comment type="caution">
    <text evidence="9">The sequence shown here is derived from an EMBL/GenBank/DDBJ whole genome shotgun (WGS) entry which is preliminary data.</text>
</comment>
<evidence type="ECO:0000313" key="10">
    <source>
        <dbReference type="Proteomes" id="UP000623090"/>
    </source>
</evidence>
<dbReference type="EC" id="3.5.1.19" evidence="6"/>
<keyword evidence="2" id="KW-0662">Pyridine nucleotide biosynthesis</keyword>